<dbReference type="AlphaFoldDB" id="A0A167NLI4"/>
<evidence type="ECO:0000313" key="2">
    <source>
        <dbReference type="Proteomes" id="UP000076738"/>
    </source>
</evidence>
<proteinExistence type="predicted"/>
<protein>
    <submittedName>
        <fullName evidence="1">Uncharacterized protein</fullName>
    </submittedName>
</protein>
<reference evidence="1 2" key="1">
    <citation type="journal article" date="2016" name="Mol. Biol. Evol.">
        <title>Comparative Genomics of Early-Diverging Mushroom-Forming Fungi Provides Insights into the Origins of Lignocellulose Decay Capabilities.</title>
        <authorList>
            <person name="Nagy L.G."/>
            <person name="Riley R."/>
            <person name="Tritt A."/>
            <person name="Adam C."/>
            <person name="Daum C."/>
            <person name="Floudas D."/>
            <person name="Sun H."/>
            <person name="Yadav J.S."/>
            <person name="Pangilinan J."/>
            <person name="Larsson K.H."/>
            <person name="Matsuura K."/>
            <person name="Barry K."/>
            <person name="Labutti K."/>
            <person name="Kuo R."/>
            <person name="Ohm R.A."/>
            <person name="Bhattacharya S.S."/>
            <person name="Shirouzu T."/>
            <person name="Yoshinaga Y."/>
            <person name="Martin F.M."/>
            <person name="Grigoriev I.V."/>
            <person name="Hibbett D.S."/>
        </authorList>
    </citation>
    <scope>NUCLEOTIDE SEQUENCE [LARGE SCALE GENOMIC DNA]</scope>
    <source>
        <strain evidence="1 2">TUFC12733</strain>
    </source>
</reference>
<dbReference type="EMBL" id="KV417278">
    <property type="protein sequence ID" value="KZO97838.1"/>
    <property type="molecule type" value="Genomic_DNA"/>
</dbReference>
<organism evidence="1 2">
    <name type="scientific">Calocera viscosa (strain TUFC12733)</name>
    <dbReference type="NCBI Taxonomy" id="1330018"/>
    <lineage>
        <taxon>Eukaryota</taxon>
        <taxon>Fungi</taxon>
        <taxon>Dikarya</taxon>
        <taxon>Basidiomycota</taxon>
        <taxon>Agaricomycotina</taxon>
        <taxon>Dacrymycetes</taxon>
        <taxon>Dacrymycetales</taxon>
        <taxon>Dacrymycetaceae</taxon>
        <taxon>Calocera</taxon>
    </lineage>
</organism>
<accession>A0A167NLI4</accession>
<dbReference type="Proteomes" id="UP000076738">
    <property type="component" value="Unassembled WGS sequence"/>
</dbReference>
<name>A0A167NLI4_CALVF</name>
<gene>
    <name evidence="1" type="ORF">CALVIDRAFT_61196</name>
</gene>
<keyword evidence="2" id="KW-1185">Reference proteome</keyword>
<sequence length="76" mass="8737">MLLRRIQQRRPGSGCVQRLNEAERVRVALMPSIRTPPRFSGSRRIAQQFCGRPRVRTRLIHVAPFPCITTALVFLP</sequence>
<evidence type="ECO:0000313" key="1">
    <source>
        <dbReference type="EMBL" id="KZO97838.1"/>
    </source>
</evidence>